<protein>
    <recommendedName>
        <fullName evidence="2">4Fe-4S Wbl-type domain-containing protein</fullName>
    </recommendedName>
</protein>
<keyword evidence="4" id="KW-1185">Reference proteome</keyword>
<name>A0ABP8RCF4_9MYCO</name>
<dbReference type="RefSeq" id="WP_080688345.1">
    <property type="nucleotide sequence ID" value="NZ_BAABGF010000011.1"/>
</dbReference>
<dbReference type="Pfam" id="PF02467">
    <property type="entry name" value="Whib"/>
    <property type="match status" value="1"/>
</dbReference>
<dbReference type="EMBL" id="BAABGF010000011">
    <property type="protein sequence ID" value="GAA4535531.1"/>
    <property type="molecule type" value="Genomic_DNA"/>
</dbReference>
<comment type="caution">
    <text evidence="3">The sequence shown here is derived from an EMBL/GenBank/DDBJ whole genome shotgun (WGS) entry which is preliminary data.</text>
</comment>
<dbReference type="PROSITE" id="PS51674">
    <property type="entry name" value="4FE4S_WBL"/>
    <property type="match status" value="1"/>
</dbReference>
<evidence type="ECO:0000313" key="4">
    <source>
        <dbReference type="Proteomes" id="UP001501417"/>
    </source>
</evidence>
<organism evidence="3 4">
    <name type="scientific">Mycobacterium paraffinicum</name>
    <dbReference type="NCBI Taxonomy" id="53378"/>
    <lineage>
        <taxon>Bacteria</taxon>
        <taxon>Bacillati</taxon>
        <taxon>Actinomycetota</taxon>
        <taxon>Actinomycetes</taxon>
        <taxon>Mycobacteriales</taxon>
        <taxon>Mycobacteriaceae</taxon>
        <taxon>Mycobacterium</taxon>
    </lineage>
</organism>
<gene>
    <name evidence="3" type="ORF">GCM10023161_09140</name>
</gene>
<dbReference type="InterPro" id="IPR034768">
    <property type="entry name" value="4FE4S_WBL"/>
</dbReference>
<feature type="region of interest" description="Disordered" evidence="1">
    <location>
        <begin position="87"/>
        <end position="109"/>
    </location>
</feature>
<evidence type="ECO:0000313" key="3">
    <source>
        <dbReference type="EMBL" id="GAA4535531.1"/>
    </source>
</evidence>
<evidence type="ECO:0000259" key="2">
    <source>
        <dbReference type="PROSITE" id="PS51674"/>
    </source>
</evidence>
<feature type="domain" description="4Fe-4S Wbl-type" evidence="2">
    <location>
        <begin position="13"/>
        <end position="67"/>
    </location>
</feature>
<sequence>MTPSPPPRATPLACQRDPERWFTRRHRTAALAGCLSCPLRSWCAARALACRATHGMWAGIWIDEHHDDAAPLLRVIAADDADTVLADPQPPRAALSDRPAAPLHRPAAPTPSGSLPVVVLARSSGHCEVLTEHCRYTLDRCLRRTLGASVHETASAAEVFGACTVCADIVAGLDPHVGERLGYHVSPGRDPGSVPFHWRGARWVLLARDGWLTELGDDAQTA</sequence>
<feature type="compositionally biased region" description="Low complexity" evidence="1">
    <location>
        <begin position="99"/>
        <end position="109"/>
    </location>
</feature>
<accession>A0ABP8RCF4</accession>
<reference evidence="4" key="1">
    <citation type="journal article" date="2019" name="Int. J. Syst. Evol. Microbiol.">
        <title>The Global Catalogue of Microorganisms (GCM) 10K type strain sequencing project: providing services to taxonomists for standard genome sequencing and annotation.</title>
        <authorList>
            <consortium name="The Broad Institute Genomics Platform"/>
            <consortium name="The Broad Institute Genome Sequencing Center for Infectious Disease"/>
            <person name="Wu L."/>
            <person name="Ma J."/>
        </authorList>
    </citation>
    <scope>NUCLEOTIDE SEQUENCE [LARGE SCALE GENOMIC DNA]</scope>
    <source>
        <strain evidence="4">JCM 17782</strain>
    </source>
</reference>
<evidence type="ECO:0000256" key="1">
    <source>
        <dbReference type="SAM" id="MobiDB-lite"/>
    </source>
</evidence>
<dbReference type="Proteomes" id="UP001501417">
    <property type="component" value="Unassembled WGS sequence"/>
</dbReference>
<proteinExistence type="predicted"/>